<name>A0A934SHX4_9RHOB</name>
<dbReference type="AlphaFoldDB" id="A0A934SHX4"/>
<accession>A0A934SHX4</accession>
<comment type="caution">
    <text evidence="2">The sequence shown here is derived from an EMBL/GenBank/DDBJ whole genome shotgun (WGS) entry which is preliminary data.</text>
</comment>
<evidence type="ECO:0000313" key="3">
    <source>
        <dbReference type="Proteomes" id="UP000640485"/>
    </source>
</evidence>
<feature type="compositionally biased region" description="Basic and acidic residues" evidence="1">
    <location>
        <begin position="1"/>
        <end position="31"/>
    </location>
</feature>
<gene>
    <name evidence="2" type="ORF">JJJ17_19695</name>
</gene>
<organism evidence="2 3">
    <name type="scientific">Paracoccus caeni</name>
    <dbReference type="NCBI Taxonomy" id="657651"/>
    <lineage>
        <taxon>Bacteria</taxon>
        <taxon>Pseudomonadati</taxon>
        <taxon>Pseudomonadota</taxon>
        <taxon>Alphaproteobacteria</taxon>
        <taxon>Rhodobacterales</taxon>
        <taxon>Paracoccaceae</taxon>
        <taxon>Paracoccus</taxon>
    </lineage>
</organism>
<feature type="compositionally biased region" description="Basic and acidic residues" evidence="1">
    <location>
        <begin position="44"/>
        <end position="71"/>
    </location>
</feature>
<reference evidence="2" key="1">
    <citation type="submission" date="2021-01" db="EMBL/GenBank/DDBJ databases">
        <title>Paracoccus amoyensis sp. nov., isolated from the surface seawater along the coast of Xiamen Island, China.</title>
        <authorList>
            <person name="Lyu L."/>
        </authorList>
    </citation>
    <scope>NUCLEOTIDE SEQUENCE</scope>
    <source>
        <strain evidence="2">MJ17</strain>
    </source>
</reference>
<feature type="region of interest" description="Disordered" evidence="1">
    <location>
        <begin position="1"/>
        <end position="71"/>
    </location>
</feature>
<dbReference type="RefSeq" id="WP_200689535.1">
    <property type="nucleotide sequence ID" value="NZ_JAEPRQ010000014.1"/>
</dbReference>
<dbReference type="EMBL" id="JAEPRQ010000014">
    <property type="protein sequence ID" value="MBK4218157.1"/>
    <property type="molecule type" value="Genomic_DNA"/>
</dbReference>
<sequence>MTRERPKRPDPVEDVKRRKGLEEHEGVPHDPEEFDPLNPARQVDNGKGRPDRPKDQTQPRDEPGNAADRCR</sequence>
<protein>
    <submittedName>
        <fullName evidence="2">Uncharacterized protein</fullName>
    </submittedName>
</protein>
<proteinExistence type="predicted"/>
<dbReference type="Proteomes" id="UP000640485">
    <property type="component" value="Unassembled WGS sequence"/>
</dbReference>
<keyword evidence="3" id="KW-1185">Reference proteome</keyword>
<evidence type="ECO:0000256" key="1">
    <source>
        <dbReference type="SAM" id="MobiDB-lite"/>
    </source>
</evidence>
<evidence type="ECO:0000313" key="2">
    <source>
        <dbReference type="EMBL" id="MBK4218157.1"/>
    </source>
</evidence>